<dbReference type="VEuPathDB" id="FungiDB:MAPG_10706"/>
<organism evidence="2 3">
    <name type="scientific">Magnaporthiopsis poae (strain ATCC 64411 / 73-15)</name>
    <name type="common">Kentucky bluegrass fungus</name>
    <name type="synonym">Magnaporthe poae</name>
    <dbReference type="NCBI Taxonomy" id="644358"/>
    <lineage>
        <taxon>Eukaryota</taxon>
        <taxon>Fungi</taxon>
        <taxon>Dikarya</taxon>
        <taxon>Ascomycota</taxon>
        <taxon>Pezizomycotina</taxon>
        <taxon>Sordariomycetes</taxon>
        <taxon>Sordariomycetidae</taxon>
        <taxon>Magnaporthales</taxon>
        <taxon>Magnaporthaceae</taxon>
        <taxon>Magnaporthiopsis</taxon>
    </lineage>
</organism>
<dbReference type="EMBL" id="ADBL01002648">
    <property type="status" value="NOT_ANNOTATED_CDS"/>
    <property type="molecule type" value="Genomic_DNA"/>
</dbReference>
<dbReference type="EnsemblFungi" id="MAPG_10706T0">
    <property type="protein sequence ID" value="MAPG_10706T0"/>
    <property type="gene ID" value="MAPG_10706"/>
</dbReference>
<reference evidence="1" key="3">
    <citation type="submission" date="2011-03" db="EMBL/GenBank/DDBJ databases">
        <title>Annotation of Magnaporthe poae ATCC 64411.</title>
        <authorList>
            <person name="Ma L.-J."/>
            <person name="Dead R."/>
            <person name="Young S.K."/>
            <person name="Zeng Q."/>
            <person name="Gargeya S."/>
            <person name="Fitzgerald M."/>
            <person name="Haas B."/>
            <person name="Abouelleil A."/>
            <person name="Alvarado L."/>
            <person name="Arachchi H.M."/>
            <person name="Berlin A."/>
            <person name="Brown A."/>
            <person name="Chapman S.B."/>
            <person name="Chen Z."/>
            <person name="Dunbar C."/>
            <person name="Freedman E."/>
            <person name="Gearin G."/>
            <person name="Gellesch M."/>
            <person name="Goldberg J."/>
            <person name="Griggs A."/>
            <person name="Gujja S."/>
            <person name="Heiman D."/>
            <person name="Howarth C."/>
            <person name="Larson L."/>
            <person name="Lui A."/>
            <person name="MacDonald P.J.P."/>
            <person name="Mehta T."/>
            <person name="Montmayeur A."/>
            <person name="Murphy C."/>
            <person name="Neiman D."/>
            <person name="Pearson M."/>
            <person name="Priest M."/>
            <person name="Roberts A."/>
            <person name="Saif S."/>
            <person name="Shea T."/>
            <person name="Shenoy N."/>
            <person name="Sisk P."/>
            <person name="Stolte C."/>
            <person name="Sykes S."/>
            <person name="Yandava C."/>
            <person name="Wortman J."/>
            <person name="Nusbaum C."/>
            <person name="Birren B."/>
        </authorList>
    </citation>
    <scope>NUCLEOTIDE SEQUENCE</scope>
    <source>
        <strain evidence="1">ATCC 64411</strain>
    </source>
</reference>
<accession>A0A0C4EDB1</accession>
<name>A0A0C4EDB1_MAGP6</name>
<dbReference type="Proteomes" id="UP000011715">
    <property type="component" value="Unassembled WGS sequence"/>
</dbReference>
<dbReference type="AlphaFoldDB" id="A0A0C4EDB1"/>
<evidence type="ECO:0000313" key="1">
    <source>
        <dbReference type="EMBL" id="KLU91757.1"/>
    </source>
</evidence>
<evidence type="ECO:0000313" key="3">
    <source>
        <dbReference type="Proteomes" id="UP000011715"/>
    </source>
</evidence>
<proteinExistence type="predicted"/>
<sequence>MADPVKWWEANRPNSMAAITWDQKRSWVDWAQETRGEAHTFLAEGTGHGNFKSYHERFNHPWDPRQDCVCGLPREVGHTNDCEVRKIPARWSRQPPPVPSRAEAEWLQRGRNAVVRTRLEAALKKIGAKQLIFAARDGVEVVGVPQAGAPGDLNIEEELPVAGPGRLD</sequence>
<reference evidence="2" key="5">
    <citation type="submission" date="2015-06" db="UniProtKB">
        <authorList>
            <consortium name="EnsemblFungi"/>
        </authorList>
    </citation>
    <scope>IDENTIFICATION</scope>
    <source>
        <strain evidence="2">ATCC 64411</strain>
    </source>
</reference>
<keyword evidence="3" id="KW-1185">Reference proteome</keyword>
<dbReference type="OrthoDB" id="10434826at2759"/>
<reference evidence="3" key="1">
    <citation type="submission" date="2010-05" db="EMBL/GenBank/DDBJ databases">
        <title>The genome sequence of Magnaporthe poae strain ATCC 64411.</title>
        <authorList>
            <person name="Ma L.-J."/>
            <person name="Dead R."/>
            <person name="Young S."/>
            <person name="Zeng Q."/>
            <person name="Koehrsen M."/>
            <person name="Alvarado L."/>
            <person name="Berlin A."/>
            <person name="Chapman S.B."/>
            <person name="Chen Z."/>
            <person name="Freedman E."/>
            <person name="Gellesch M."/>
            <person name="Goldberg J."/>
            <person name="Griggs A."/>
            <person name="Gujja S."/>
            <person name="Heilman E.R."/>
            <person name="Heiman D."/>
            <person name="Hepburn T."/>
            <person name="Howarth C."/>
            <person name="Jen D."/>
            <person name="Larson L."/>
            <person name="Mehta T."/>
            <person name="Neiman D."/>
            <person name="Pearson M."/>
            <person name="Roberts A."/>
            <person name="Saif S."/>
            <person name="Shea T."/>
            <person name="Shenoy N."/>
            <person name="Sisk P."/>
            <person name="Stolte C."/>
            <person name="Sykes S."/>
            <person name="Walk T."/>
            <person name="White J."/>
            <person name="Yandava C."/>
            <person name="Haas B."/>
            <person name="Nusbaum C."/>
            <person name="Birren B."/>
        </authorList>
    </citation>
    <scope>NUCLEOTIDE SEQUENCE [LARGE SCALE GENOMIC DNA]</scope>
    <source>
        <strain evidence="3">ATCC 64411 / 73-15</strain>
    </source>
</reference>
<evidence type="ECO:0000313" key="2">
    <source>
        <dbReference type="EnsemblFungi" id="MAPG_10706T0"/>
    </source>
</evidence>
<dbReference type="eggNOG" id="ENOG502TEWD">
    <property type="taxonomic scope" value="Eukaryota"/>
</dbReference>
<dbReference type="EMBL" id="GL876978">
    <property type="protein sequence ID" value="KLU91757.1"/>
    <property type="molecule type" value="Genomic_DNA"/>
</dbReference>
<gene>
    <name evidence="1" type="ORF">MAPG_10706</name>
</gene>
<protein>
    <submittedName>
        <fullName evidence="1 2">Uncharacterized protein</fullName>
    </submittedName>
</protein>
<reference evidence="2" key="4">
    <citation type="journal article" date="2015" name="G3 (Bethesda)">
        <title>Genome sequences of three phytopathogenic species of the Magnaporthaceae family of fungi.</title>
        <authorList>
            <person name="Okagaki L.H."/>
            <person name="Nunes C.C."/>
            <person name="Sailsbery J."/>
            <person name="Clay B."/>
            <person name="Brown D."/>
            <person name="John T."/>
            <person name="Oh Y."/>
            <person name="Young N."/>
            <person name="Fitzgerald M."/>
            <person name="Haas B.J."/>
            <person name="Zeng Q."/>
            <person name="Young S."/>
            <person name="Adiconis X."/>
            <person name="Fan L."/>
            <person name="Levin J.Z."/>
            <person name="Mitchell T.K."/>
            <person name="Okubara P.A."/>
            <person name="Farman M.L."/>
            <person name="Kohn L.M."/>
            <person name="Birren B."/>
            <person name="Ma L.-J."/>
            <person name="Dean R.A."/>
        </authorList>
    </citation>
    <scope>NUCLEOTIDE SEQUENCE</scope>
    <source>
        <strain evidence="2">ATCC 64411 / 73-15</strain>
    </source>
</reference>
<reference evidence="1" key="2">
    <citation type="submission" date="2010-05" db="EMBL/GenBank/DDBJ databases">
        <title>The Genome Sequence of Magnaporthe poae strain ATCC 64411.</title>
        <authorList>
            <consortium name="The Broad Institute Genome Sequencing Platform"/>
            <consortium name="Broad Institute Genome Sequencing Center for Infectious Disease"/>
            <person name="Ma L.-J."/>
            <person name="Dead R."/>
            <person name="Young S."/>
            <person name="Zeng Q."/>
            <person name="Koehrsen M."/>
            <person name="Alvarado L."/>
            <person name="Berlin A."/>
            <person name="Chapman S.B."/>
            <person name="Chen Z."/>
            <person name="Freedman E."/>
            <person name="Gellesch M."/>
            <person name="Goldberg J."/>
            <person name="Griggs A."/>
            <person name="Gujja S."/>
            <person name="Heilman E.R."/>
            <person name="Heiman D."/>
            <person name="Hepburn T."/>
            <person name="Howarth C."/>
            <person name="Jen D."/>
            <person name="Larson L."/>
            <person name="Mehta T."/>
            <person name="Neiman D."/>
            <person name="Pearson M."/>
            <person name="Roberts A."/>
            <person name="Saif S."/>
            <person name="Shea T."/>
            <person name="Shenoy N."/>
            <person name="Sisk P."/>
            <person name="Stolte C."/>
            <person name="Sykes S."/>
            <person name="Walk T."/>
            <person name="White J."/>
            <person name="Yandava C."/>
            <person name="Haas B."/>
            <person name="Nusbaum C."/>
            <person name="Birren B."/>
        </authorList>
    </citation>
    <scope>NUCLEOTIDE SEQUENCE</scope>
    <source>
        <strain evidence="1">ATCC 64411</strain>
    </source>
</reference>